<protein>
    <submittedName>
        <fullName evidence="9">DNA-binding response regulator</fullName>
    </submittedName>
</protein>
<feature type="modified residue" description="4-aspartylphosphate" evidence="4">
    <location>
        <position position="52"/>
    </location>
</feature>
<evidence type="ECO:0000313" key="8">
    <source>
        <dbReference type="EMBL" id="RDB65447.1"/>
    </source>
</evidence>
<dbReference type="CDD" id="cd17574">
    <property type="entry name" value="REC_OmpR"/>
    <property type="match status" value="1"/>
</dbReference>
<keyword evidence="3 5" id="KW-0238">DNA-binding</keyword>
<dbReference type="FunFam" id="1.10.10.10:FF:000018">
    <property type="entry name" value="DNA-binding response regulator ResD"/>
    <property type="match status" value="1"/>
</dbReference>
<keyword evidence="10" id="KW-1185">Reference proteome</keyword>
<feature type="domain" description="OmpR/PhoB-type" evidence="7">
    <location>
        <begin position="135"/>
        <end position="234"/>
    </location>
</feature>
<dbReference type="InterPro" id="IPR036388">
    <property type="entry name" value="WH-like_DNA-bd_sf"/>
</dbReference>
<dbReference type="OrthoDB" id="9800897at2"/>
<dbReference type="PANTHER" id="PTHR48111">
    <property type="entry name" value="REGULATOR OF RPOS"/>
    <property type="match status" value="1"/>
</dbReference>
<dbReference type="Gene3D" id="3.40.50.2300">
    <property type="match status" value="1"/>
</dbReference>
<name>A0A3N0ITY2_9ACTN</name>
<dbReference type="RefSeq" id="WP_114547650.1">
    <property type="nucleotide sequence ID" value="NZ_CALJMG010000031.1"/>
</dbReference>
<comment type="caution">
    <text evidence="9">The sequence shown here is derived from an EMBL/GenBank/DDBJ whole genome shotgun (WGS) entry which is preliminary data.</text>
</comment>
<evidence type="ECO:0000256" key="2">
    <source>
        <dbReference type="ARBA" id="ARBA00023012"/>
    </source>
</evidence>
<evidence type="ECO:0000313" key="10">
    <source>
        <dbReference type="Proteomes" id="UP000253817"/>
    </source>
</evidence>
<evidence type="ECO:0000256" key="3">
    <source>
        <dbReference type="ARBA" id="ARBA00023125"/>
    </source>
</evidence>
<organism evidence="9 11">
    <name type="scientific">Eggerthella sinensis</name>
    <dbReference type="NCBI Taxonomy" id="242230"/>
    <lineage>
        <taxon>Bacteria</taxon>
        <taxon>Bacillati</taxon>
        <taxon>Actinomycetota</taxon>
        <taxon>Coriobacteriia</taxon>
        <taxon>Eggerthellales</taxon>
        <taxon>Eggerthellaceae</taxon>
        <taxon>Eggerthella</taxon>
    </lineage>
</organism>
<dbReference type="AlphaFoldDB" id="A0A3N0ITY2"/>
<evidence type="ECO:0000256" key="5">
    <source>
        <dbReference type="PROSITE-ProRule" id="PRU01091"/>
    </source>
</evidence>
<dbReference type="PROSITE" id="PS51755">
    <property type="entry name" value="OMPR_PHOB"/>
    <property type="match status" value="1"/>
</dbReference>
<sequence>MTKIMLIDDDESLQVLIGQIAERDGYAYCCAGGGEEGLAMLRAERPDFLILDVMLPDTNGFEICGTIRDEGRKVPIMFLSAKGDIVDKSIGFKAGADDYLVKPFQPEELSLRIKAHLRRRSKAEEDELSTAPKKRRTYQVGELELLFGKYEVRLAGKPVSLSSREFELLELLATDPGSVFTRDQIMEHVWGAKDATDPNSVTVFVRKIREKIEDDPSKPRYLMTVWRVGYKLADRALFESQRA</sequence>
<dbReference type="Pfam" id="PF00072">
    <property type="entry name" value="Response_reg"/>
    <property type="match status" value="1"/>
</dbReference>
<keyword evidence="2" id="KW-0902">Two-component regulatory system</keyword>
<dbReference type="GO" id="GO:0006355">
    <property type="term" value="P:regulation of DNA-templated transcription"/>
    <property type="evidence" value="ECO:0007669"/>
    <property type="project" value="InterPro"/>
</dbReference>
<evidence type="ECO:0000256" key="1">
    <source>
        <dbReference type="ARBA" id="ARBA00022553"/>
    </source>
</evidence>
<dbReference type="EMBL" id="QICC01000080">
    <property type="protein sequence ID" value="RNM40461.1"/>
    <property type="molecule type" value="Genomic_DNA"/>
</dbReference>
<keyword evidence="1 4" id="KW-0597">Phosphoprotein</keyword>
<dbReference type="InterPro" id="IPR039420">
    <property type="entry name" value="WalR-like"/>
</dbReference>
<dbReference type="GO" id="GO:0005829">
    <property type="term" value="C:cytosol"/>
    <property type="evidence" value="ECO:0007669"/>
    <property type="project" value="TreeGrafter"/>
</dbReference>
<dbReference type="Pfam" id="PF00486">
    <property type="entry name" value="Trans_reg_C"/>
    <property type="match status" value="1"/>
</dbReference>
<gene>
    <name evidence="8" type="ORF">C1876_15630</name>
    <name evidence="9" type="ORF">DMP09_14170</name>
</gene>
<evidence type="ECO:0000259" key="7">
    <source>
        <dbReference type="PROSITE" id="PS51755"/>
    </source>
</evidence>
<dbReference type="SMART" id="SM00862">
    <property type="entry name" value="Trans_reg_C"/>
    <property type="match status" value="1"/>
</dbReference>
<proteinExistence type="predicted"/>
<dbReference type="EMBL" id="PPTT01000037">
    <property type="protein sequence ID" value="RDB65447.1"/>
    <property type="molecule type" value="Genomic_DNA"/>
</dbReference>
<dbReference type="GO" id="GO:0032993">
    <property type="term" value="C:protein-DNA complex"/>
    <property type="evidence" value="ECO:0007669"/>
    <property type="project" value="TreeGrafter"/>
</dbReference>
<accession>A0A3N0ITY2</accession>
<dbReference type="PROSITE" id="PS50110">
    <property type="entry name" value="RESPONSE_REGULATORY"/>
    <property type="match status" value="1"/>
</dbReference>
<dbReference type="PANTHER" id="PTHR48111:SF40">
    <property type="entry name" value="PHOSPHATE REGULON TRANSCRIPTIONAL REGULATORY PROTEIN PHOB"/>
    <property type="match status" value="1"/>
</dbReference>
<dbReference type="InterPro" id="IPR011006">
    <property type="entry name" value="CheY-like_superfamily"/>
</dbReference>
<evidence type="ECO:0000256" key="4">
    <source>
        <dbReference type="PROSITE-ProRule" id="PRU00169"/>
    </source>
</evidence>
<dbReference type="SMART" id="SM00448">
    <property type="entry name" value="REC"/>
    <property type="match status" value="1"/>
</dbReference>
<dbReference type="SUPFAM" id="SSF52172">
    <property type="entry name" value="CheY-like"/>
    <property type="match status" value="1"/>
</dbReference>
<evidence type="ECO:0000313" key="9">
    <source>
        <dbReference type="EMBL" id="RNM40461.1"/>
    </source>
</evidence>
<dbReference type="SUPFAM" id="SSF46894">
    <property type="entry name" value="C-terminal effector domain of the bipartite response regulators"/>
    <property type="match status" value="1"/>
</dbReference>
<reference evidence="8 10" key="1">
    <citation type="journal article" date="2018" name="Elife">
        <title>Discovery and characterization of a prevalent human gut bacterial enzyme sufficient for the inactivation of a family of plant toxins.</title>
        <authorList>
            <person name="Koppel N."/>
            <person name="Bisanz J.E."/>
            <person name="Pandelia M.E."/>
            <person name="Turnbaugh P.J."/>
            <person name="Balskus E.P."/>
        </authorList>
    </citation>
    <scope>NUCLEOTIDE SEQUENCE [LARGE SCALE GENOMIC DNA]</scope>
    <source>
        <strain evidence="8 10">DSM 16107</strain>
    </source>
</reference>
<dbReference type="InterPro" id="IPR016032">
    <property type="entry name" value="Sig_transdc_resp-reg_C-effctor"/>
</dbReference>
<dbReference type="InterPro" id="IPR001789">
    <property type="entry name" value="Sig_transdc_resp-reg_receiver"/>
</dbReference>
<dbReference type="Gene3D" id="1.10.10.10">
    <property type="entry name" value="Winged helix-like DNA-binding domain superfamily/Winged helix DNA-binding domain"/>
    <property type="match status" value="1"/>
</dbReference>
<feature type="domain" description="Response regulatory" evidence="6">
    <location>
        <begin position="3"/>
        <end position="117"/>
    </location>
</feature>
<dbReference type="Proteomes" id="UP000270112">
    <property type="component" value="Unassembled WGS sequence"/>
</dbReference>
<dbReference type="InterPro" id="IPR001867">
    <property type="entry name" value="OmpR/PhoB-type_DNA-bd"/>
</dbReference>
<dbReference type="GO" id="GO:0000156">
    <property type="term" value="F:phosphorelay response regulator activity"/>
    <property type="evidence" value="ECO:0007669"/>
    <property type="project" value="TreeGrafter"/>
</dbReference>
<dbReference type="Gene3D" id="6.10.250.690">
    <property type="match status" value="1"/>
</dbReference>
<dbReference type="CDD" id="cd00383">
    <property type="entry name" value="trans_reg_C"/>
    <property type="match status" value="1"/>
</dbReference>
<evidence type="ECO:0000313" key="11">
    <source>
        <dbReference type="Proteomes" id="UP000270112"/>
    </source>
</evidence>
<dbReference type="GO" id="GO:0000976">
    <property type="term" value="F:transcription cis-regulatory region binding"/>
    <property type="evidence" value="ECO:0007669"/>
    <property type="project" value="TreeGrafter"/>
</dbReference>
<evidence type="ECO:0000259" key="6">
    <source>
        <dbReference type="PROSITE" id="PS50110"/>
    </source>
</evidence>
<dbReference type="Proteomes" id="UP000253817">
    <property type="component" value="Unassembled WGS sequence"/>
</dbReference>
<reference evidence="9" key="3">
    <citation type="journal article" date="2019" name="Microbiol. Resour. Announc.">
        <title>Draft Genome Sequences of Type Strains of Gordonibacter faecihominis, Paraeggerthella hongkongensis, Parvibacter caecicola,Slackia equolifaciens, Slackia faecicanis, and Slackia isoflavoniconvertens.</title>
        <authorList>
            <person name="Danylec N."/>
            <person name="Stoll D.A."/>
            <person name="Dotsch A."/>
            <person name="Huch M."/>
        </authorList>
    </citation>
    <scope>NUCLEOTIDE SEQUENCE</scope>
    <source>
        <strain evidence="9">DSM 16107</strain>
    </source>
</reference>
<feature type="DNA-binding region" description="OmpR/PhoB-type" evidence="5">
    <location>
        <begin position="135"/>
        <end position="234"/>
    </location>
</feature>
<reference evidence="11" key="2">
    <citation type="submission" date="2018-05" db="EMBL/GenBank/DDBJ databases">
        <title>Genome Sequencing of selected type strains of the family Eggerthellaceae.</title>
        <authorList>
            <person name="Danylec N."/>
            <person name="Stoll D.A."/>
            <person name="Doetsch A."/>
            <person name="Huch M."/>
        </authorList>
    </citation>
    <scope>NUCLEOTIDE SEQUENCE [LARGE SCALE GENOMIC DNA]</scope>
    <source>
        <strain evidence="11">DSM 16107</strain>
    </source>
</reference>